<feature type="transmembrane region" description="Helical" evidence="1">
    <location>
        <begin position="132"/>
        <end position="154"/>
    </location>
</feature>
<protein>
    <recommendedName>
        <fullName evidence="3">G protein-coupled receptor</fullName>
    </recommendedName>
</protein>
<feature type="transmembrane region" description="Helical" evidence="1">
    <location>
        <begin position="166"/>
        <end position="188"/>
    </location>
</feature>
<reference evidence="2" key="1">
    <citation type="submission" date="2016-01" db="EMBL/GenBank/DDBJ databases">
        <title>Reference transcriptome for the parasite Schistocephalus solidus: insights into the molecular evolution of parasitism.</title>
        <authorList>
            <person name="Hebert F.O."/>
            <person name="Grambauer S."/>
            <person name="Barber I."/>
            <person name="Landry C.R."/>
            <person name="Aubin-Horth N."/>
        </authorList>
    </citation>
    <scope>NUCLEOTIDE SEQUENCE</scope>
</reference>
<dbReference type="SUPFAM" id="SSF81321">
    <property type="entry name" value="Family A G protein-coupled receptor-like"/>
    <property type="match status" value="1"/>
</dbReference>
<keyword evidence="1" id="KW-1133">Transmembrane helix</keyword>
<organism evidence="2">
    <name type="scientific">Schistocephalus solidus</name>
    <name type="common">Tapeworm</name>
    <dbReference type="NCBI Taxonomy" id="70667"/>
    <lineage>
        <taxon>Eukaryota</taxon>
        <taxon>Metazoa</taxon>
        <taxon>Spiralia</taxon>
        <taxon>Lophotrochozoa</taxon>
        <taxon>Platyhelminthes</taxon>
        <taxon>Cestoda</taxon>
        <taxon>Eucestoda</taxon>
        <taxon>Diphyllobothriidea</taxon>
        <taxon>Diphyllobothriidae</taxon>
        <taxon>Schistocephalus</taxon>
    </lineage>
</organism>
<evidence type="ECO:0000256" key="1">
    <source>
        <dbReference type="SAM" id="Phobius"/>
    </source>
</evidence>
<gene>
    <name evidence="2" type="ORF">TR89899</name>
</gene>
<feature type="transmembrane region" description="Helical" evidence="1">
    <location>
        <begin position="209"/>
        <end position="231"/>
    </location>
</feature>
<feature type="transmembrane region" description="Helical" evidence="1">
    <location>
        <begin position="44"/>
        <end position="70"/>
    </location>
</feature>
<dbReference type="EMBL" id="GEEE01008844">
    <property type="protein sequence ID" value="JAP54381.1"/>
    <property type="molecule type" value="Transcribed_RNA"/>
</dbReference>
<feature type="non-terminal residue" evidence="2">
    <location>
        <position position="1"/>
    </location>
</feature>
<name>A0A0X3PR18_SCHSO</name>
<dbReference type="AlphaFoldDB" id="A0A0X3PR18"/>
<evidence type="ECO:0000313" key="2">
    <source>
        <dbReference type="EMBL" id="JAP54381.1"/>
    </source>
</evidence>
<accession>A0A0X3PR18</accession>
<sequence>DCPGLQVACRRRPTCLSGLYFQMTERRNQWYKIQDLQLRSTPKVLFLVACSVIGLAGLLTNLPIIITNILHRFRHNTMSDYYSRPLVDRRDGSQLVRASVMARRSTLVTEDDRGNSYFSAVSLQAKYKYSHVVLALSVFNFLSSIILIPNMAILLCWNVNADFSNYVVSLTMIWNVFQIMFVFIFQFINTTIQCLSICFPLHFSLRRSPLFTAFFLIIALCMATSISELLLMEKDLSGDARGNKVAKPSSESEHVKWAMAIVIQIPFAVYCLTALLTLVMYSLIMRSIHSSQSFVKRVSIPSIPSSDSRGSGSLMRQSLLRFWNSVLRQNIQSFITLATSTTALYLLEFPYMLVFCSACEPHYCVLICHLAVHTVQPVLHITLSKAFREVFRELFVKADRGSISSLDAIMVDQPTAGG</sequence>
<feature type="transmembrane region" description="Helical" evidence="1">
    <location>
        <begin position="257"/>
        <end position="284"/>
    </location>
</feature>
<proteinExistence type="predicted"/>
<evidence type="ECO:0008006" key="3">
    <source>
        <dbReference type="Google" id="ProtNLM"/>
    </source>
</evidence>
<dbReference type="Gene3D" id="1.20.1070.10">
    <property type="entry name" value="Rhodopsin 7-helix transmembrane proteins"/>
    <property type="match status" value="1"/>
</dbReference>
<keyword evidence="1" id="KW-0812">Transmembrane</keyword>
<keyword evidence="1" id="KW-0472">Membrane</keyword>